<sequence length="385" mass="41895">MRLSAFVPTNTQKARTTAIAAFERMLEQENVSMEFVQASILQDNSGKRLAAIMDGFGFYLAANDGKKGGHYIVNVAGLLYHESRRTARVHADYQDAALACLMWHCFGRSSDLGYIQKAHVGVRGRHALAVAVATQIAPTAALLNQLPKLVSQETKSLAPGTPLLAMLEVEAASFQVAVMPTDAAPATGTSAQVSVANSKHSGRTSDVKRGEDGVQAYANRMLKRIAEPAGTTTDLTSHSFRRGGAQHANSDDHLAAQWIFDRGAWDITTTYKAFAHITNTAREDRKVARVLSGWGVDAMPVVLDIATLYHSSQERLRQLQALLFGSCMCLKQQNLNVSTKVLNVLLAYLIRHYPQMKELAPALPIITRVEDCLALVEIPLSDVVA</sequence>
<evidence type="ECO:0000256" key="1">
    <source>
        <dbReference type="SAM" id="MobiDB-lite"/>
    </source>
</evidence>
<organism evidence="2 3">
    <name type="scientific">Phytophthora megakarya</name>
    <dbReference type="NCBI Taxonomy" id="4795"/>
    <lineage>
        <taxon>Eukaryota</taxon>
        <taxon>Sar</taxon>
        <taxon>Stramenopiles</taxon>
        <taxon>Oomycota</taxon>
        <taxon>Peronosporomycetes</taxon>
        <taxon>Peronosporales</taxon>
        <taxon>Peronosporaceae</taxon>
        <taxon>Phytophthora</taxon>
    </lineage>
</organism>
<dbReference type="EMBL" id="NBNE01002810">
    <property type="protein sequence ID" value="OWZ09388.1"/>
    <property type="molecule type" value="Genomic_DNA"/>
</dbReference>
<proteinExistence type="predicted"/>
<protein>
    <submittedName>
        <fullName evidence="2">Uncharacterized protein</fullName>
    </submittedName>
</protein>
<feature type="compositionally biased region" description="Polar residues" evidence="1">
    <location>
        <begin position="189"/>
        <end position="199"/>
    </location>
</feature>
<gene>
    <name evidence="2" type="ORF">PHMEG_00017915</name>
</gene>
<evidence type="ECO:0000313" key="2">
    <source>
        <dbReference type="EMBL" id="OWZ09388.1"/>
    </source>
</evidence>
<dbReference type="STRING" id="4795.A0A225VWV8"/>
<feature type="region of interest" description="Disordered" evidence="1">
    <location>
        <begin position="189"/>
        <end position="208"/>
    </location>
</feature>
<dbReference type="OrthoDB" id="79176at2759"/>
<dbReference type="Proteomes" id="UP000198211">
    <property type="component" value="Unassembled WGS sequence"/>
</dbReference>
<dbReference type="InterPro" id="IPR013762">
    <property type="entry name" value="Integrase-like_cat_sf"/>
</dbReference>
<keyword evidence="3" id="KW-1185">Reference proteome</keyword>
<reference evidence="3" key="1">
    <citation type="submission" date="2017-03" db="EMBL/GenBank/DDBJ databases">
        <title>Phytopthora megakarya and P. palmivora, two closely related causual agents of cacao black pod achieved similar genome size and gene model numbers by different mechanisms.</title>
        <authorList>
            <person name="Ali S."/>
            <person name="Shao J."/>
            <person name="Larry D.J."/>
            <person name="Kronmiller B."/>
            <person name="Shen D."/>
            <person name="Strem M.D."/>
            <person name="Melnick R.L."/>
            <person name="Guiltinan M.J."/>
            <person name="Tyler B.M."/>
            <person name="Meinhardt L.W."/>
            <person name="Bailey B.A."/>
        </authorList>
    </citation>
    <scope>NUCLEOTIDE SEQUENCE [LARGE SCALE GENOMIC DNA]</scope>
    <source>
        <strain evidence="3">zdho120</strain>
    </source>
</reference>
<comment type="caution">
    <text evidence="2">The sequence shown here is derived from an EMBL/GenBank/DDBJ whole genome shotgun (WGS) entry which is preliminary data.</text>
</comment>
<dbReference type="Gene3D" id="1.10.443.10">
    <property type="entry name" value="Intergrase catalytic core"/>
    <property type="match status" value="1"/>
</dbReference>
<evidence type="ECO:0000313" key="3">
    <source>
        <dbReference type="Proteomes" id="UP000198211"/>
    </source>
</evidence>
<accession>A0A225VWV8</accession>
<dbReference type="GO" id="GO:0006310">
    <property type="term" value="P:DNA recombination"/>
    <property type="evidence" value="ECO:0007669"/>
    <property type="project" value="InterPro"/>
</dbReference>
<dbReference type="AlphaFoldDB" id="A0A225VWV8"/>
<dbReference type="GO" id="GO:0015074">
    <property type="term" value="P:DNA integration"/>
    <property type="evidence" value="ECO:0007669"/>
    <property type="project" value="InterPro"/>
</dbReference>
<dbReference type="GO" id="GO:0003677">
    <property type="term" value="F:DNA binding"/>
    <property type="evidence" value="ECO:0007669"/>
    <property type="project" value="InterPro"/>
</dbReference>
<name>A0A225VWV8_9STRA</name>